<dbReference type="EMBL" id="FOBI01000042">
    <property type="protein sequence ID" value="SEL96038.1"/>
    <property type="molecule type" value="Genomic_DNA"/>
</dbReference>
<name>A0A1H7UHA7_9GAMM</name>
<protein>
    <recommendedName>
        <fullName evidence="3">Lipoprotein</fullName>
    </recommendedName>
</protein>
<evidence type="ECO:0008006" key="3">
    <source>
        <dbReference type="Google" id="ProtNLM"/>
    </source>
</evidence>
<reference evidence="2" key="1">
    <citation type="submission" date="2016-10" db="EMBL/GenBank/DDBJ databases">
        <authorList>
            <person name="Varghese N."/>
            <person name="Submissions S."/>
        </authorList>
    </citation>
    <scope>NUCLEOTIDE SEQUENCE [LARGE SCALE GENOMIC DNA]</scope>
    <source>
        <strain evidence="2">CGMCC 1.9127</strain>
    </source>
</reference>
<sequence length="151" mass="17334">MKNYFKNVSIVLATLILVACSKSPSNEELQIAFDDYAIINSKDGLFEIKNIKKTNGYMLDGYYVSEIEFERHFLVGLDDFIEMANSEIKEEKPKDAVGKLTKGLFGMMSGTGFMRMALVKEYGEFEKGDISEMIHKIYFINTENGWQMYTE</sequence>
<evidence type="ECO:0000313" key="1">
    <source>
        <dbReference type="EMBL" id="SEL96038.1"/>
    </source>
</evidence>
<dbReference type="Proteomes" id="UP000199297">
    <property type="component" value="Unassembled WGS sequence"/>
</dbReference>
<gene>
    <name evidence="1" type="ORF">SAMN05216262_1426</name>
</gene>
<dbReference type="PROSITE" id="PS51257">
    <property type="entry name" value="PROKAR_LIPOPROTEIN"/>
    <property type="match status" value="1"/>
</dbReference>
<proteinExistence type="predicted"/>
<dbReference type="OrthoDB" id="6078119at2"/>
<keyword evidence="2" id="KW-1185">Reference proteome</keyword>
<dbReference type="RefSeq" id="WP_085285711.1">
    <property type="nucleotide sequence ID" value="NZ_FOBI01000042.1"/>
</dbReference>
<accession>A0A1H7UHA7</accession>
<dbReference type="AlphaFoldDB" id="A0A1H7UHA7"/>
<organism evidence="1 2">
    <name type="scientific">Colwellia chukchiensis</name>
    <dbReference type="NCBI Taxonomy" id="641665"/>
    <lineage>
        <taxon>Bacteria</taxon>
        <taxon>Pseudomonadati</taxon>
        <taxon>Pseudomonadota</taxon>
        <taxon>Gammaproteobacteria</taxon>
        <taxon>Alteromonadales</taxon>
        <taxon>Colwelliaceae</taxon>
        <taxon>Colwellia</taxon>
    </lineage>
</organism>
<dbReference type="STRING" id="641665.GCA_002104455_01346"/>
<evidence type="ECO:0000313" key="2">
    <source>
        <dbReference type="Proteomes" id="UP000199297"/>
    </source>
</evidence>